<sequence>MTYKNNAKKREGYLYQYSGLYKVVRIAHIDYNYSEKPVSIGIIKAFFILT</sequence>
<evidence type="ECO:0000313" key="1">
    <source>
        <dbReference type="EMBL" id="ODS31498.1"/>
    </source>
</evidence>
<comment type="caution">
    <text evidence="1">The sequence shown here is derived from an EMBL/GenBank/DDBJ whole genome shotgun (WGS) entry which is preliminary data.</text>
</comment>
<dbReference type="Proteomes" id="UP000094056">
    <property type="component" value="Unassembled WGS sequence"/>
</dbReference>
<reference evidence="1 2" key="1">
    <citation type="submission" date="2016-07" db="EMBL/GenBank/DDBJ databases">
        <title>Draft genome of Scalindua rubra, obtained from a brine-seawater interface in the Red Sea, sheds light on salt adaptation in anammox bacteria.</title>
        <authorList>
            <person name="Speth D.R."/>
            <person name="Lagkouvardos I."/>
            <person name="Wang Y."/>
            <person name="Qian P.-Y."/>
            <person name="Dutilh B.E."/>
            <person name="Jetten M.S."/>
        </authorList>
    </citation>
    <scope>NUCLEOTIDE SEQUENCE [LARGE SCALE GENOMIC DNA]</scope>
    <source>
        <strain evidence="1">BSI-1</strain>
    </source>
</reference>
<dbReference type="EMBL" id="MAYW01000113">
    <property type="protein sequence ID" value="ODS31498.1"/>
    <property type="molecule type" value="Genomic_DNA"/>
</dbReference>
<name>A0A1E3X781_9BACT</name>
<proteinExistence type="predicted"/>
<organism evidence="1 2">
    <name type="scientific">Candidatus Scalindua rubra</name>
    <dbReference type="NCBI Taxonomy" id="1872076"/>
    <lineage>
        <taxon>Bacteria</taxon>
        <taxon>Pseudomonadati</taxon>
        <taxon>Planctomycetota</taxon>
        <taxon>Candidatus Brocadiia</taxon>
        <taxon>Candidatus Brocadiales</taxon>
        <taxon>Candidatus Scalinduaceae</taxon>
        <taxon>Candidatus Scalindua</taxon>
    </lineage>
</organism>
<gene>
    <name evidence="1" type="ORF">SCARUB_03367</name>
</gene>
<dbReference type="AlphaFoldDB" id="A0A1E3X781"/>
<evidence type="ECO:0000313" key="2">
    <source>
        <dbReference type="Proteomes" id="UP000094056"/>
    </source>
</evidence>
<accession>A0A1E3X781</accession>
<feature type="non-terminal residue" evidence="1">
    <location>
        <position position="50"/>
    </location>
</feature>
<protein>
    <submittedName>
        <fullName evidence="1">Uncharacterized protein</fullName>
    </submittedName>
</protein>